<feature type="signal peptide" evidence="1">
    <location>
        <begin position="1"/>
        <end position="22"/>
    </location>
</feature>
<organism evidence="2 3">
    <name type="scientific">Tepidicaulis marinus</name>
    <dbReference type="NCBI Taxonomy" id="1333998"/>
    <lineage>
        <taxon>Bacteria</taxon>
        <taxon>Pseudomonadati</taxon>
        <taxon>Pseudomonadota</taxon>
        <taxon>Alphaproteobacteria</taxon>
        <taxon>Hyphomicrobiales</taxon>
        <taxon>Parvibaculaceae</taxon>
        <taxon>Tepidicaulis</taxon>
    </lineage>
</organism>
<evidence type="ECO:0000313" key="3">
    <source>
        <dbReference type="Proteomes" id="UP000028702"/>
    </source>
</evidence>
<dbReference type="Proteomes" id="UP000028702">
    <property type="component" value="Unassembled WGS sequence"/>
</dbReference>
<sequence length="43" mass="4508">MKRTRTLTIALTTALTLALGLAACGKKGNLQDPPAPQQEEQAS</sequence>
<evidence type="ECO:0000313" key="2">
    <source>
        <dbReference type="EMBL" id="GAK44450.1"/>
    </source>
</evidence>
<dbReference type="EMBL" id="BBIO01000003">
    <property type="protein sequence ID" value="GAK44450.1"/>
    <property type="molecule type" value="Genomic_DNA"/>
</dbReference>
<protein>
    <submittedName>
        <fullName evidence="2">Conserved protein</fullName>
    </submittedName>
</protein>
<evidence type="ECO:0000256" key="1">
    <source>
        <dbReference type="SAM" id="SignalP"/>
    </source>
</evidence>
<dbReference type="STRING" id="1333998.M2A_0949"/>
<feature type="chain" id="PRO_5001754880" evidence="1">
    <location>
        <begin position="23"/>
        <end position="43"/>
    </location>
</feature>
<dbReference type="PROSITE" id="PS51257">
    <property type="entry name" value="PROKAR_LIPOPROTEIN"/>
    <property type="match status" value="1"/>
</dbReference>
<gene>
    <name evidence="2" type="ORF">M2A_0949</name>
</gene>
<dbReference type="AlphaFoldDB" id="A0A081B8T2"/>
<accession>A0A081B8T2</accession>
<keyword evidence="1" id="KW-0732">Signal</keyword>
<comment type="caution">
    <text evidence="2">The sequence shown here is derived from an EMBL/GenBank/DDBJ whole genome shotgun (WGS) entry which is preliminary data.</text>
</comment>
<name>A0A081B8T2_9HYPH</name>
<keyword evidence="3" id="KW-1185">Reference proteome</keyword>
<proteinExistence type="predicted"/>
<reference evidence="2 3" key="1">
    <citation type="submission" date="2014-07" db="EMBL/GenBank/DDBJ databases">
        <title>Tepidicaulis marinum gen. nov., sp. nov., a novel marine bacterium denitrifying nitrate to nitrous oxide strictly under microaerobic conditions.</title>
        <authorList>
            <person name="Takeuchi M."/>
            <person name="Yamagishi T."/>
            <person name="Kamagata Y."/>
            <person name="Oshima K."/>
            <person name="Hattori M."/>
            <person name="Katayama T."/>
            <person name="Hanada S."/>
            <person name="Tamaki H."/>
            <person name="Marumo K."/>
            <person name="Maeda H."/>
            <person name="Nedachi M."/>
            <person name="Iwasaki W."/>
            <person name="Suwa Y."/>
            <person name="Sakata S."/>
        </authorList>
    </citation>
    <scope>NUCLEOTIDE SEQUENCE [LARGE SCALE GENOMIC DNA]</scope>
    <source>
        <strain evidence="2 3">MA2</strain>
    </source>
</reference>
<dbReference type="RefSeq" id="WP_280113598.1">
    <property type="nucleotide sequence ID" value="NZ_BBIO01000003.1"/>
</dbReference>